<keyword evidence="1" id="KW-0812">Transmembrane</keyword>
<dbReference type="Pfam" id="PF16994">
    <property type="entry name" value="Glyco_trans_4_5"/>
    <property type="match status" value="1"/>
</dbReference>
<evidence type="ECO:0000313" key="4">
    <source>
        <dbReference type="Proteomes" id="UP000734854"/>
    </source>
</evidence>
<dbReference type="CDD" id="cd03801">
    <property type="entry name" value="GT4_PimA-like"/>
    <property type="match status" value="1"/>
</dbReference>
<dbReference type="EMBL" id="JACMSC010000003">
    <property type="protein sequence ID" value="KAG6529085.1"/>
    <property type="molecule type" value="Genomic_DNA"/>
</dbReference>
<evidence type="ECO:0000313" key="3">
    <source>
        <dbReference type="EMBL" id="KAG6529085.1"/>
    </source>
</evidence>
<dbReference type="Proteomes" id="UP000734854">
    <property type="component" value="Unassembled WGS sequence"/>
</dbReference>
<name>A0A8J5LPY2_ZINOF</name>
<dbReference type="FunFam" id="3.40.50.2000:FF:000169">
    <property type="entry name" value="UDP-Glycosyltransferase superfamily protein"/>
    <property type="match status" value="1"/>
</dbReference>
<keyword evidence="4" id="KW-1185">Reference proteome</keyword>
<feature type="signal peptide" evidence="2">
    <location>
        <begin position="1"/>
        <end position="28"/>
    </location>
</feature>
<accession>A0A8J5LPY2</accession>
<keyword evidence="2" id="KW-0732">Signal</keyword>
<sequence length="529" mass="59735">MAKTTAGWIPHSKRVLLLFLLVVSVSTALVFLLRTNSDPCDSLRNGQPVTVDRTQILRQSDARVGARKNPLGFMKSKLVLLVSHELSLSGGPLLLMELAFLLRNVGSHVVWITYPKYEEKNEVTYSLEHKMLTRGVQVFSAKGQEAIDTAIKADLVILNTAVAGKWLDGILKEQIPQVVPKILWWIHEMRGHYFKLEYVKHLPFVAGAMIDSQTTTEYWKTRTHDRLKINMPETYVVHLGNSKDLMEIAEDNVAKRVLREHIRESLGVRSEDLIFAIINSKVLFLISFYRKSILLILAGLNSIIFQLYAAFPTSCVIDIELHSLWFSCLKMIVHLCVSRGKGQDLFLRSFYESLQIIREKKLRVPSMHAVIVGSDMNVQTKFETELREFVQSKDIEGRVHFVNKTLTVAPYLAAIDVLVQNSQARGECFGRITIEAMAFKLPVLGTAAGGTTEIVVNGSTGLLHPVGKEGVIPLATNMVKLATHVERRLTMGRKGYERVRERFMEHHMAERIASVLIQVIKKSKGRSRT</sequence>
<feature type="transmembrane region" description="Helical" evidence="1">
    <location>
        <begin position="293"/>
        <end position="311"/>
    </location>
</feature>
<proteinExistence type="predicted"/>
<dbReference type="PANTHER" id="PTHR47252">
    <property type="entry name" value="GLYCOSYLTRANSFERASE"/>
    <property type="match status" value="1"/>
</dbReference>
<feature type="chain" id="PRO_5035226537" description="Glycosyl transferase family 1 domain-containing protein" evidence="2">
    <location>
        <begin position="29"/>
        <end position="529"/>
    </location>
</feature>
<gene>
    <name evidence="3" type="ORF">ZIOFF_011279</name>
</gene>
<dbReference type="Gene3D" id="3.40.50.2000">
    <property type="entry name" value="Glycogen Phosphorylase B"/>
    <property type="match status" value="1"/>
</dbReference>
<dbReference type="PANTHER" id="PTHR47252:SF4">
    <property type="entry name" value="GLYCOSYLTRANSFERASE"/>
    <property type="match status" value="1"/>
</dbReference>
<keyword evidence="1" id="KW-1133">Transmembrane helix</keyword>
<protein>
    <recommendedName>
        <fullName evidence="5">Glycosyl transferase family 1 domain-containing protein</fullName>
    </recommendedName>
</protein>
<dbReference type="Pfam" id="PF13692">
    <property type="entry name" value="Glyco_trans_1_4"/>
    <property type="match status" value="1"/>
</dbReference>
<evidence type="ECO:0000256" key="1">
    <source>
        <dbReference type="SAM" id="Phobius"/>
    </source>
</evidence>
<keyword evidence="1" id="KW-0472">Membrane</keyword>
<evidence type="ECO:0008006" key="5">
    <source>
        <dbReference type="Google" id="ProtNLM"/>
    </source>
</evidence>
<dbReference type="SUPFAM" id="SSF53756">
    <property type="entry name" value="UDP-Glycosyltransferase/glycogen phosphorylase"/>
    <property type="match status" value="1"/>
</dbReference>
<dbReference type="InterPro" id="IPR041693">
    <property type="entry name" value="Glyco_trans_4_5"/>
</dbReference>
<comment type="caution">
    <text evidence="3">The sequence shown here is derived from an EMBL/GenBank/DDBJ whole genome shotgun (WGS) entry which is preliminary data.</text>
</comment>
<evidence type="ECO:0000256" key="2">
    <source>
        <dbReference type="SAM" id="SignalP"/>
    </source>
</evidence>
<dbReference type="AlphaFoldDB" id="A0A8J5LPY2"/>
<reference evidence="3 4" key="1">
    <citation type="submission" date="2020-08" db="EMBL/GenBank/DDBJ databases">
        <title>Plant Genome Project.</title>
        <authorList>
            <person name="Zhang R.-G."/>
        </authorList>
    </citation>
    <scope>NUCLEOTIDE SEQUENCE [LARGE SCALE GENOMIC DNA]</scope>
    <source>
        <tissue evidence="3">Rhizome</tissue>
    </source>
</reference>
<organism evidence="3 4">
    <name type="scientific">Zingiber officinale</name>
    <name type="common">Ginger</name>
    <name type="synonym">Amomum zingiber</name>
    <dbReference type="NCBI Taxonomy" id="94328"/>
    <lineage>
        <taxon>Eukaryota</taxon>
        <taxon>Viridiplantae</taxon>
        <taxon>Streptophyta</taxon>
        <taxon>Embryophyta</taxon>
        <taxon>Tracheophyta</taxon>
        <taxon>Spermatophyta</taxon>
        <taxon>Magnoliopsida</taxon>
        <taxon>Liliopsida</taxon>
        <taxon>Zingiberales</taxon>
        <taxon>Zingiberaceae</taxon>
        <taxon>Zingiber</taxon>
    </lineage>
</organism>